<keyword evidence="3" id="KW-0862">Zinc</keyword>
<feature type="transmembrane region" description="Helical" evidence="5">
    <location>
        <begin position="75"/>
        <end position="99"/>
    </location>
</feature>
<keyword evidence="5" id="KW-1133">Transmembrane helix</keyword>
<comment type="caution">
    <text evidence="7">The sequence shown here is derived from an EMBL/GenBank/DDBJ whole genome shotgun (WGS) entry which is preliminary data.</text>
</comment>
<dbReference type="Gene3D" id="3.30.40.10">
    <property type="entry name" value="Zinc/RING finger domain, C3HC4 (zinc finger)"/>
    <property type="match status" value="1"/>
</dbReference>
<proteinExistence type="predicted"/>
<evidence type="ECO:0000313" key="7">
    <source>
        <dbReference type="EMBL" id="CAI2377668.1"/>
    </source>
</evidence>
<evidence type="ECO:0000256" key="3">
    <source>
        <dbReference type="ARBA" id="ARBA00022833"/>
    </source>
</evidence>
<dbReference type="Pfam" id="PF13639">
    <property type="entry name" value="zf-RING_2"/>
    <property type="match status" value="1"/>
</dbReference>
<keyword evidence="1" id="KW-0479">Metal-binding</keyword>
<name>A0AAD1XR51_EUPCR</name>
<dbReference type="InterPro" id="IPR001841">
    <property type="entry name" value="Znf_RING"/>
</dbReference>
<evidence type="ECO:0000256" key="4">
    <source>
        <dbReference type="PROSITE-ProRule" id="PRU00175"/>
    </source>
</evidence>
<dbReference type="SMART" id="SM00184">
    <property type="entry name" value="RING"/>
    <property type="match status" value="1"/>
</dbReference>
<evidence type="ECO:0000313" key="8">
    <source>
        <dbReference type="Proteomes" id="UP001295684"/>
    </source>
</evidence>
<keyword evidence="8" id="KW-1185">Reference proteome</keyword>
<protein>
    <recommendedName>
        <fullName evidence="6">RING-type domain-containing protein</fullName>
    </recommendedName>
</protein>
<evidence type="ECO:0000256" key="1">
    <source>
        <dbReference type="ARBA" id="ARBA00022723"/>
    </source>
</evidence>
<dbReference type="EMBL" id="CAMPGE010019324">
    <property type="protein sequence ID" value="CAI2377668.1"/>
    <property type="molecule type" value="Genomic_DNA"/>
</dbReference>
<dbReference type="InterPro" id="IPR013083">
    <property type="entry name" value="Znf_RING/FYVE/PHD"/>
</dbReference>
<dbReference type="SUPFAM" id="SSF57850">
    <property type="entry name" value="RING/U-box"/>
    <property type="match status" value="1"/>
</dbReference>
<keyword evidence="5" id="KW-0472">Membrane</keyword>
<dbReference type="InterPro" id="IPR053238">
    <property type="entry name" value="RING-H2_zinc_finger"/>
</dbReference>
<keyword evidence="2 4" id="KW-0863">Zinc-finger</keyword>
<dbReference type="GO" id="GO:0008270">
    <property type="term" value="F:zinc ion binding"/>
    <property type="evidence" value="ECO:0007669"/>
    <property type="project" value="UniProtKB-KW"/>
</dbReference>
<dbReference type="AlphaFoldDB" id="A0AAD1XR51"/>
<gene>
    <name evidence="7" type="ORF">ECRASSUSDP1_LOCUS19056</name>
</gene>
<sequence>MWKFLVVLTIGIFLLFTIIKLLLDSQALEGDLILYDKVAINLMVITSLLDLSLGVNIMMIAIAQCTRDKTIRDSTIEFSIANMILLCVFQLLCVIYYTVYAQAMKPNISTLLGIICTISACILILGIVILCIHYCTHKKLSDSDNFAKKTRDGPKGRRSLEKQFENIIRSLPTIIYQEYHDLKTQQCNICEEIFSHGESLKVYPKCYHIFHHECIKEWYKKRQSCPIDGNKITEADVDRMDNIENKITKGKK</sequence>
<dbReference type="PROSITE" id="PS50089">
    <property type="entry name" value="ZF_RING_2"/>
    <property type="match status" value="1"/>
</dbReference>
<accession>A0AAD1XR51</accession>
<reference evidence="7" key="1">
    <citation type="submission" date="2023-07" db="EMBL/GenBank/DDBJ databases">
        <authorList>
            <consortium name="AG Swart"/>
            <person name="Singh M."/>
            <person name="Singh A."/>
            <person name="Seah K."/>
            <person name="Emmerich C."/>
        </authorList>
    </citation>
    <scope>NUCLEOTIDE SEQUENCE</scope>
    <source>
        <strain evidence="7">DP1</strain>
    </source>
</reference>
<evidence type="ECO:0000259" key="6">
    <source>
        <dbReference type="PROSITE" id="PS50089"/>
    </source>
</evidence>
<evidence type="ECO:0000256" key="2">
    <source>
        <dbReference type="ARBA" id="ARBA00022771"/>
    </source>
</evidence>
<evidence type="ECO:0000256" key="5">
    <source>
        <dbReference type="SAM" id="Phobius"/>
    </source>
</evidence>
<feature type="transmembrane region" description="Helical" evidence="5">
    <location>
        <begin position="111"/>
        <end position="135"/>
    </location>
</feature>
<feature type="transmembrane region" description="Helical" evidence="5">
    <location>
        <begin position="43"/>
        <end position="63"/>
    </location>
</feature>
<organism evidence="7 8">
    <name type="scientific">Euplotes crassus</name>
    <dbReference type="NCBI Taxonomy" id="5936"/>
    <lineage>
        <taxon>Eukaryota</taxon>
        <taxon>Sar</taxon>
        <taxon>Alveolata</taxon>
        <taxon>Ciliophora</taxon>
        <taxon>Intramacronucleata</taxon>
        <taxon>Spirotrichea</taxon>
        <taxon>Hypotrichia</taxon>
        <taxon>Euplotida</taxon>
        <taxon>Euplotidae</taxon>
        <taxon>Moneuplotes</taxon>
    </lineage>
</organism>
<dbReference type="PANTHER" id="PTHR14155:SF627">
    <property type="entry name" value="OS06G0192800 PROTEIN"/>
    <property type="match status" value="1"/>
</dbReference>
<feature type="domain" description="RING-type" evidence="6">
    <location>
        <begin position="187"/>
        <end position="228"/>
    </location>
</feature>
<keyword evidence="5" id="KW-0812">Transmembrane</keyword>
<dbReference type="PANTHER" id="PTHR14155">
    <property type="entry name" value="RING FINGER DOMAIN-CONTAINING"/>
    <property type="match status" value="1"/>
</dbReference>
<dbReference type="Proteomes" id="UP001295684">
    <property type="component" value="Unassembled WGS sequence"/>
</dbReference>